<evidence type="ECO:0000256" key="6">
    <source>
        <dbReference type="ARBA" id="ARBA00022723"/>
    </source>
</evidence>
<feature type="binding site" evidence="10">
    <location>
        <position position="61"/>
    </location>
    <ligand>
        <name>substrate</name>
    </ligand>
</feature>
<dbReference type="EC" id="5.3.1.28" evidence="10"/>
<proteinExistence type="inferred from homology"/>
<dbReference type="GO" id="GO:2001061">
    <property type="term" value="P:D-glycero-D-manno-heptose 7-phosphate biosynthetic process"/>
    <property type="evidence" value="ECO:0007669"/>
    <property type="project" value="UniProtKB-UniPathway"/>
</dbReference>
<dbReference type="STRING" id="980561.A1359_03375"/>
<feature type="binding site" evidence="10">
    <location>
        <begin position="48"/>
        <end position="50"/>
    </location>
    <ligand>
        <name>substrate</name>
    </ligand>
</feature>
<feature type="binding site" evidence="10">
    <location>
        <begin position="116"/>
        <end position="118"/>
    </location>
    <ligand>
        <name>substrate</name>
    </ligand>
</feature>
<dbReference type="HAMAP" id="MF_00067">
    <property type="entry name" value="GmhA"/>
    <property type="match status" value="1"/>
</dbReference>
<keyword evidence="9 10" id="KW-0119">Carbohydrate metabolism</keyword>
<feature type="binding site" evidence="10">
    <location>
        <position position="176"/>
    </location>
    <ligand>
        <name>Zn(2+)</name>
        <dbReference type="ChEBI" id="CHEBI:29105"/>
    </ligand>
</feature>
<dbReference type="InterPro" id="IPR050099">
    <property type="entry name" value="SIS_GmhA/DiaA_subfam"/>
</dbReference>
<evidence type="ECO:0000313" key="12">
    <source>
        <dbReference type="EMBL" id="OAI20513.1"/>
    </source>
</evidence>
<dbReference type="GO" id="GO:0008270">
    <property type="term" value="F:zinc ion binding"/>
    <property type="evidence" value="ECO:0007669"/>
    <property type="project" value="UniProtKB-UniRule"/>
</dbReference>
<comment type="catalytic activity">
    <reaction evidence="1 10">
        <text>2 D-sedoheptulose 7-phosphate = D-glycero-alpha-D-manno-heptose 7-phosphate + D-glycero-beta-D-manno-heptose 7-phosphate</text>
        <dbReference type="Rhea" id="RHEA:27489"/>
        <dbReference type="ChEBI" id="CHEBI:57483"/>
        <dbReference type="ChEBI" id="CHEBI:60203"/>
        <dbReference type="ChEBI" id="CHEBI:60204"/>
        <dbReference type="EC" id="5.3.1.28"/>
    </reaction>
</comment>
<comment type="function">
    <text evidence="2 10">Catalyzes the isomerization of sedoheptulose 7-phosphate in D-glycero-D-manno-heptose 7-phosphate.</text>
</comment>
<gene>
    <name evidence="10" type="primary">gmhA</name>
    <name evidence="12" type="ORF">A1359_03375</name>
</gene>
<feature type="domain" description="SIS" evidence="11">
    <location>
        <begin position="33"/>
        <end position="190"/>
    </location>
</feature>
<comment type="similarity">
    <text evidence="4 10">Belongs to the SIS family. GmhA subfamily.</text>
</comment>
<comment type="cofactor">
    <cofactor evidence="10">
        <name>Zn(2+)</name>
        <dbReference type="ChEBI" id="CHEBI:29105"/>
    </cofactor>
    <text evidence="10">Binds 1 zinc ion per subunit.</text>
</comment>
<dbReference type="PROSITE" id="PS51464">
    <property type="entry name" value="SIS"/>
    <property type="match status" value="1"/>
</dbReference>
<dbReference type="Gene3D" id="3.40.50.10490">
    <property type="entry name" value="Glucose-6-phosphate isomerase like protein, domain 1"/>
    <property type="match status" value="1"/>
</dbReference>
<comment type="subcellular location">
    <subcellularLocation>
        <location evidence="3 10">Cytoplasm</location>
    </subcellularLocation>
</comment>
<comment type="miscellaneous">
    <text evidence="10">The reaction produces a racemic mixture of D-glycero-alpha-D-manno-heptose 7-phosphate and D-glycero-beta-D-manno-heptose 7-phosphate.</text>
</comment>
<dbReference type="GO" id="GO:0005737">
    <property type="term" value="C:cytoplasm"/>
    <property type="evidence" value="ECO:0007669"/>
    <property type="project" value="UniProtKB-SubCell"/>
</dbReference>
<comment type="caution">
    <text evidence="12">The sequence shown here is derived from an EMBL/GenBank/DDBJ whole genome shotgun (WGS) entry which is preliminary data.</text>
</comment>
<evidence type="ECO:0000256" key="5">
    <source>
        <dbReference type="ARBA" id="ARBA00022490"/>
    </source>
</evidence>
<dbReference type="GO" id="GO:0008968">
    <property type="term" value="F:D-sedoheptulose 7-phosphate isomerase activity"/>
    <property type="evidence" value="ECO:0007669"/>
    <property type="project" value="UniProtKB-UniRule"/>
</dbReference>
<dbReference type="AlphaFoldDB" id="A0A177NTA2"/>
<evidence type="ECO:0000256" key="10">
    <source>
        <dbReference type="HAMAP-Rule" id="MF_00067"/>
    </source>
</evidence>
<dbReference type="Proteomes" id="UP000078476">
    <property type="component" value="Unassembled WGS sequence"/>
</dbReference>
<evidence type="ECO:0000256" key="3">
    <source>
        <dbReference type="ARBA" id="ARBA00004496"/>
    </source>
</evidence>
<keyword evidence="13" id="KW-1185">Reference proteome</keyword>
<keyword evidence="8 10" id="KW-0413">Isomerase</keyword>
<dbReference type="InterPro" id="IPR046348">
    <property type="entry name" value="SIS_dom_sf"/>
</dbReference>
<reference evidence="12 13" key="1">
    <citation type="submission" date="2016-03" db="EMBL/GenBank/DDBJ databases">
        <authorList>
            <person name="Ploux O."/>
        </authorList>
    </citation>
    <scope>NUCLEOTIDE SEQUENCE [LARGE SCALE GENOMIC DNA]</scope>
    <source>
        <strain evidence="12 13">R-45370</strain>
    </source>
</reference>
<dbReference type="RefSeq" id="WP_066977915.1">
    <property type="nucleotide sequence ID" value="NZ_LUUI01000044.1"/>
</dbReference>
<feature type="binding site" evidence="10">
    <location>
        <position position="168"/>
    </location>
    <ligand>
        <name>Zn(2+)</name>
        <dbReference type="ChEBI" id="CHEBI:29105"/>
    </ligand>
</feature>
<dbReference type="UniPathway" id="UPA00041">
    <property type="reaction ID" value="UER00436"/>
</dbReference>
<feature type="binding site" evidence="10">
    <location>
        <position position="57"/>
    </location>
    <ligand>
        <name>Zn(2+)</name>
        <dbReference type="ChEBI" id="CHEBI:29105"/>
    </ligand>
</feature>
<dbReference type="OrthoDB" id="9810929at2"/>
<dbReference type="InterPro" id="IPR035461">
    <property type="entry name" value="GmhA/DiaA"/>
</dbReference>
<dbReference type="Pfam" id="PF13580">
    <property type="entry name" value="SIS_2"/>
    <property type="match status" value="1"/>
</dbReference>
<evidence type="ECO:0000256" key="7">
    <source>
        <dbReference type="ARBA" id="ARBA00022833"/>
    </source>
</evidence>
<comment type="subunit">
    <text evidence="10">Homotetramer.</text>
</comment>
<feature type="binding site" evidence="10">
    <location>
        <position position="121"/>
    </location>
    <ligand>
        <name>substrate</name>
    </ligand>
</feature>
<name>A0A177NTA2_9GAMM</name>
<dbReference type="CDD" id="cd05006">
    <property type="entry name" value="SIS_GmhA"/>
    <property type="match status" value="1"/>
</dbReference>
<dbReference type="PANTHER" id="PTHR30390:SF6">
    <property type="entry name" value="DNAA INITIATOR-ASSOCIATING PROTEIN DIAA"/>
    <property type="match status" value="1"/>
</dbReference>
<keyword evidence="7 10" id="KW-0862">Zinc</keyword>
<evidence type="ECO:0000256" key="2">
    <source>
        <dbReference type="ARBA" id="ARBA00003172"/>
    </source>
</evidence>
<dbReference type="GO" id="GO:0005975">
    <property type="term" value="P:carbohydrate metabolic process"/>
    <property type="evidence" value="ECO:0007669"/>
    <property type="project" value="UniProtKB-UniRule"/>
</dbReference>
<feature type="binding site" evidence="10">
    <location>
        <position position="168"/>
    </location>
    <ligand>
        <name>substrate</name>
    </ligand>
</feature>
<evidence type="ECO:0000259" key="11">
    <source>
        <dbReference type="PROSITE" id="PS51464"/>
    </source>
</evidence>
<keyword evidence="5 10" id="KW-0963">Cytoplasm</keyword>
<evidence type="ECO:0000256" key="9">
    <source>
        <dbReference type="ARBA" id="ARBA00023277"/>
    </source>
</evidence>
<evidence type="ECO:0000256" key="8">
    <source>
        <dbReference type="ARBA" id="ARBA00023235"/>
    </source>
</evidence>
<dbReference type="SUPFAM" id="SSF53697">
    <property type="entry name" value="SIS domain"/>
    <property type="match status" value="1"/>
</dbReference>
<organism evidence="12 13">
    <name type="scientific">Methylomonas lenta</name>
    <dbReference type="NCBI Taxonomy" id="980561"/>
    <lineage>
        <taxon>Bacteria</taxon>
        <taxon>Pseudomonadati</taxon>
        <taxon>Pseudomonadota</taxon>
        <taxon>Gammaproteobacteria</taxon>
        <taxon>Methylococcales</taxon>
        <taxon>Methylococcaceae</taxon>
        <taxon>Methylomonas</taxon>
    </lineage>
</organism>
<keyword evidence="6 10" id="KW-0479">Metal-binding</keyword>
<feature type="binding site" evidence="10">
    <location>
        <position position="61"/>
    </location>
    <ligand>
        <name>Zn(2+)</name>
        <dbReference type="ChEBI" id="CHEBI:29105"/>
    </ligand>
</feature>
<dbReference type="InterPro" id="IPR004515">
    <property type="entry name" value="Phosphoheptose_Isoase"/>
</dbReference>
<dbReference type="GO" id="GO:0097367">
    <property type="term" value="F:carbohydrate derivative binding"/>
    <property type="evidence" value="ECO:0007669"/>
    <property type="project" value="InterPro"/>
</dbReference>
<protein>
    <recommendedName>
        <fullName evidence="10">Phosphoheptose isomerase</fullName>
        <ecNumber evidence="10">5.3.1.28</ecNumber>
    </recommendedName>
    <alternativeName>
        <fullName evidence="10">Sedoheptulose 7-phosphate isomerase</fullName>
    </alternativeName>
</protein>
<dbReference type="PANTHER" id="PTHR30390">
    <property type="entry name" value="SEDOHEPTULOSE 7-PHOSPHATE ISOMERASE / DNAA INITIATOR-ASSOCIATING FACTOR FOR REPLICATION INITIATION"/>
    <property type="match status" value="1"/>
</dbReference>
<accession>A0A177NTA2</accession>
<evidence type="ECO:0000256" key="1">
    <source>
        <dbReference type="ARBA" id="ARBA00000348"/>
    </source>
</evidence>
<dbReference type="EMBL" id="LUUI01000044">
    <property type="protein sequence ID" value="OAI20513.1"/>
    <property type="molecule type" value="Genomic_DNA"/>
</dbReference>
<dbReference type="InterPro" id="IPR001347">
    <property type="entry name" value="SIS_dom"/>
</dbReference>
<evidence type="ECO:0000313" key="13">
    <source>
        <dbReference type="Proteomes" id="UP000078476"/>
    </source>
</evidence>
<feature type="binding site" evidence="10">
    <location>
        <begin position="90"/>
        <end position="91"/>
    </location>
    <ligand>
        <name>substrate</name>
    </ligand>
</feature>
<comment type="pathway">
    <text evidence="10">Carbohydrate biosynthesis; D-glycero-D-manno-heptose 7-phosphate biosynthesis; D-glycero-alpha-D-manno-heptose 7-phosphate and D-glycero-beta-D-manno-heptose 7-phosphate from sedoheptulose 7-phosphate: step 1/1.</text>
</comment>
<sequence>MSDRITHHIEQHITTIQLLAESSHLIETIVQSITHCLSQNGKILWMGNGGSAADCQHMAAEFVGRFQLERKGLASIALTTDTSILTSVGNDYGFEKIFSRQIESLCNNNDIVIGISTSGNSTNIIEGFKQAKKIGAHTIGFTGNDGGLIATQAHSCIIVPSNNTARIQEAHILIGHIICACIESDYFGTI</sequence>
<evidence type="ECO:0000256" key="4">
    <source>
        <dbReference type="ARBA" id="ARBA00009894"/>
    </source>
</evidence>